<dbReference type="SMART" id="SM00388">
    <property type="entry name" value="HisKA"/>
    <property type="match status" value="1"/>
</dbReference>
<dbReference type="Gene3D" id="3.30.450.20">
    <property type="entry name" value="PAS domain"/>
    <property type="match status" value="2"/>
</dbReference>
<protein>
    <recommendedName>
        <fullName evidence="2">histidine kinase</fullName>
        <ecNumber evidence="2">2.7.13.3</ecNumber>
    </recommendedName>
</protein>
<dbReference type="Gene3D" id="3.30.565.10">
    <property type="entry name" value="Histidine kinase-like ATPase, C-terminal domain"/>
    <property type="match status" value="1"/>
</dbReference>
<dbReference type="InterPro" id="IPR036890">
    <property type="entry name" value="HATPase_C_sf"/>
</dbReference>
<feature type="transmembrane region" description="Helical" evidence="5">
    <location>
        <begin position="12"/>
        <end position="35"/>
    </location>
</feature>
<evidence type="ECO:0000259" key="7">
    <source>
        <dbReference type="PROSITE" id="PS50110"/>
    </source>
</evidence>
<accession>A0A3S4CKR7</accession>
<dbReference type="OrthoDB" id="9796100at2"/>
<dbReference type="PANTHER" id="PTHR43065">
    <property type="entry name" value="SENSOR HISTIDINE KINASE"/>
    <property type="match status" value="1"/>
</dbReference>
<keyword evidence="5" id="KW-0812">Transmembrane</keyword>
<dbReference type="SUPFAM" id="SSF55874">
    <property type="entry name" value="ATPase domain of HSP90 chaperone/DNA topoisomerase II/histidine kinase"/>
    <property type="match status" value="1"/>
</dbReference>
<sequence length="707" mass="77017">MVSARRGTLRLLRALMVGAIVVPATLFAYVAWVSWDQISSIADDRLVRTLDVLHEQALKVLTTGSLVLDEVVDAADNLSAEALAAREPQFHPRLKRMADLLPEVQSIWIIDRDGLPVASSYFAPAPRTTPLTDRDFFRTQREQDRGLYVSGILTPRLVEGPAFFSMSRRLRDPAGGFNGVATVSMLPSDFEKFYAELARAPREFFTLVRDDGAVLARHPGGARALPRLDPAGEPFLASRGEGPERGLYTAAGRSDGAERRIGYRRVDGYPIYVLAGLETASLHEEWRAALLGHLVFGLPATLLLLGVLWFAHQRTRSLYAEASRRQVAETALRQAQRLEAVGRLTGGVAHDFNNLLMVISGSAARLRRSIDGEKETRLVEMIAEAARRGETLTRQLLSFSRQQSVSPRSIDLTVRLPELSDLVRRSLGDDVEVQIEVPDHPCPVKVDPGEFELAVMNICVNARDAMPKGGRLTVRVRDLMLDETADGGLSGRFVGVAFADSGTGIAADVLPRVFEPFFTTKDSAKGTGLGLSQVYGFARQAGGDVRIESRLGHGTVVTLWLPHVPLEAAAPEPSPPPIATTEERRSVLVVEDNQAVAEVCRSYLDQLGWDMIFAASPREALASLGNGHAVDIVLSDILMPGGMSGIELARELRRVAPSVPVVLMTGFNDRADEVARSGYPVLRKPFDIEALHRELTAALARAGSDAA</sequence>
<feature type="domain" description="Response regulatory" evidence="7">
    <location>
        <begin position="586"/>
        <end position="699"/>
    </location>
</feature>
<gene>
    <name evidence="8" type="ORF">RHODGE_RHODGE_05005</name>
</gene>
<dbReference type="Gene3D" id="1.10.287.130">
    <property type="match status" value="1"/>
</dbReference>
<keyword evidence="5" id="KW-1133">Transmembrane helix</keyword>
<organism evidence="8 9">
    <name type="scientific">Rhodoplanes serenus</name>
    <dbReference type="NCBI Taxonomy" id="200615"/>
    <lineage>
        <taxon>Bacteria</taxon>
        <taxon>Pseudomonadati</taxon>
        <taxon>Pseudomonadota</taxon>
        <taxon>Alphaproteobacteria</taxon>
        <taxon>Hyphomicrobiales</taxon>
        <taxon>Nitrobacteraceae</taxon>
        <taxon>Rhodoplanes</taxon>
    </lineage>
</organism>
<dbReference type="InterPro" id="IPR011006">
    <property type="entry name" value="CheY-like_superfamily"/>
</dbReference>
<feature type="domain" description="Histidine kinase" evidence="6">
    <location>
        <begin position="347"/>
        <end position="565"/>
    </location>
</feature>
<dbReference type="Pfam" id="PF22588">
    <property type="entry name" value="dCache_1_like"/>
    <property type="match status" value="1"/>
</dbReference>
<dbReference type="SUPFAM" id="SSF52172">
    <property type="entry name" value="CheY-like"/>
    <property type="match status" value="1"/>
</dbReference>
<dbReference type="CDD" id="cd00082">
    <property type="entry name" value="HisKA"/>
    <property type="match status" value="1"/>
</dbReference>
<evidence type="ECO:0000256" key="5">
    <source>
        <dbReference type="SAM" id="Phobius"/>
    </source>
</evidence>
<dbReference type="InterPro" id="IPR004358">
    <property type="entry name" value="Sig_transdc_His_kin-like_C"/>
</dbReference>
<evidence type="ECO:0000256" key="3">
    <source>
        <dbReference type="ARBA" id="ARBA00022553"/>
    </source>
</evidence>
<reference evidence="9" key="1">
    <citation type="submission" date="2018-10" db="EMBL/GenBank/DDBJ databases">
        <authorList>
            <person name="Peiro R."/>
            <person name="Begona"/>
            <person name="Cbmso G."/>
            <person name="Lopez M."/>
            <person name="Gonzalez S."/>
            <person name="Sacristan E."/>
            <person name="Castillo E."/>
        </authorList>
    </citation>
    <scope>NUCLEOTIDE SEQUENCE [LARGE SCALE GENOMIC DNA]</scope>
</reference>
<name>A0A3S4CKR7_9BRAD</name>
<evidence type="ECO:0000256" key="1">
    <source>
        <dbReference type="ARBA" id="ARBA00000085"/>
    </source>
</evidence>
<dbReference type="SUPFAM" id="SSF47384">
    <property type="entry name" value="Homodimeric domain of signal transducing histidine kinase"/>
    <property type="match status" value="1"/>
</dbReference>
<dbReference type="EC" id="2.7.13.3" evidence="2"/>
<dbReference type="InterPro" id="IPR036097">
    <property type="entry name" value="HisK_dim/P_sf"/>
</dbReference>
<dbReference type="SMART" id="SM00387">
    <property type="entry name" value="HATPase_c"/>
    <property type="match status" value="1"/>
</dbReference>
<evidence type="ECO:0000259" key="6">
    <source>
        <dbReference type="PROSITE" id="PS50109"/>
    </source>
</evidence>
<keyword evidence="5" id="KW-0472">Membrane</keyword>
<proteinExistence type="predicted"/>
<keyword evidence="9" id="KW-1185">Reference proteome</keyword>
<dbReference type="InterPro" id="IPR054327">
    <property type="entry name" value="His-kinase-like_sensor"/>
</dbReference>
<dbReference type="InterPro" id="IPR003661">
    <property type="entry name" value="HisK_dim/P_dom"/>
</dbReference>
<dbReference type="Pfam" id="PF02518">
    <property type="entry name" value="HATPase_c"/>
    <property type="match status" value="1"/>
</dbReference>
<dbReference type="SMART" id="SM00448">
    <property type="entry name" value="REC"/>
    <property type="match status" value="1"/>
</dbReference>
<dbReference type="CDD" id="cd12915">
    <property type="entry name" value="PDC2_DGC_like"/>
    <property type="match status" value="1"/>
</dbReference>
<dbReference type="EMBL" id="UWOC01000214">
    <property type="protein sequence ID" value="VCU11525.1"/>
    <property type="molecule type" value="Genomic_DNA"/>
</dbReference>
<dbReference type="GO" id="GO:0000155">
    <property type="term" value="F:phosphorelay sensor kinase activity"/>
    <property type="evidence" value="ECO:0007669"/>
    <property type="project" value="InterPro"/>
</dbReference>
<feature type="modified residue" description="4-aspartylphosphate" evidence="4">
    <location>
        <position position="636"/>
    </location>
</feature>
<dbReference type="InterPro" id="IPR005467">
    <property type="entry name" value="His_kinase_dom"/>
</dbReference>
<dbReference type="RefSeq" id="WP_129611688.1">
    <property type="nucleotide sequence ID" value="NZ_UWOC01000214.1"/>
</dbReference>
<dbReference type="PROSITE" id="PS50109">
    <property type="entry name" value="HIS_KIN"/>
    <property type="match status" value="1"/>
</dbReference>
<comment type="caution">
    <text evidence="8">The sequence shown here is derived from an EMBL/GenBank/DDBJ whole genome shotgun (WGS) entry which is preliminary data.</text>
</comment>
<evidence type="ECO:0000256" key="2">
    <source>
        <dbReference type="ARBA" id="ARBA00012438"/>
    </source>
</evidence>
<dbReference type="InterPro" id="IPR001789">
    <property type="entry name" value="Sig_transdc_resp-reg_receiver"/>
</dbReference>
<dbReference type="Pfam" id="PF00512">
    <property type="entry name" value="HisKA"/>
    <property type="match status" value="1"/>
</dbReference>
<dbReference type="InterPro" id="IPR003594">
    <property type="entry name" value="HATPase_dom"/>
</dbReference>
<dbReference type="Pfam" id="PF00072">
    <property type="entry name" value="Response_reg"/>
    <property type="match status" value="1"/>
</dbReference>
<dbReference type="PANTHER" id="PTHR43065:SF49">
    <property type="entry name" value="HISTIDINE KINASE"/>
    <property type="match status" value="1"/>
</dbReference>
<evidence type="ECO:0000313" key="9">
    <source>
        <dbReference type="Proteomes" id="UP000289200"/>
    </source>
</evidence>
<dbReference type="PROSITE" id="PS50110">
    <property type="entry name" value="RESPONSE_REGULATORY"/>
    <property type="match status" value="1"/>
</dbReference>
<keyword evidence="3 4" id="KW-0597">Phosphoprotein</keyword>
<evidence type="ECO:0000256" key="4">
    <source>
        <dbReference type="PROSITE-ProRule" id="PRU00169"/>
    </source>
</evidence>
<dbReference type="PRINTS" id="PR00344">
    <property type="entry name" value="BCTRLSENSOR"/>
</dbReference>
<dbReference type="AlphaFoldDB" id="A0A3S4CKR7"/>
<dbReference type="Gene3D" id="3.40.50.2300">
    <property type="match status" value="1"/>
</dbReference>
<evidence type="ECO:0000313" key="8">
    <source>
        <dbReference type="EMBL" id="VCU11525.1"/>
    </source>
</evidence>
<dbReference type="Proteomes" id="UP000289200">
    <property type="component" value="Unassembled WGS sequence"/>
</dbReference>
<comment type="catalytic activity">
    <reaction evidence="1">
        <text>ATP + protein L-histidine = ADP + protein N-phospho-L-histidine.</text>
        <dbReference type="EC" id="2.7.13.3"/>
    </reaction>
</comment>
<dbReference type="CDD" id="cd12914">
    <property type="entry name" value="PDC1_DGC_like"/>
    <property type="match status" value="1"/>
</dbReference>